<name>A0A0P9D9Q8_9CHLR</name>
<sequence>MSSEPKNKFTLSVEKLLTPDTLKRNLIVASLYLSAYEILKGAVIDQPKSFFTDFTSEGFEPGKKYKDEVRSLHKDEFQASCLWHLRNDIITQAEFDEIQVLRRHRNEIAHELASFLIDIDKEVNIHYLRAILRLLTKIDRWWIMSFELPINPDCDEVEVNEEDVKSGRMVLLDVIIQSALESESPNNTSTS</sequence>
<accession>A0A0P9D9Q8</accession>
<proteinExistence type="predicted"/>
<reference evidence="1 2" key="1">
    <citation type="submission" date="2015-09" db="EMBL/GenBank/DDBJ databases">
        <title>Draft genome sequence of Kouleothrix aurantiaca JCM 19913.</title>
        <authorList>
            <person name="Hemp J."/>
        </authorList>
    </citation>
    <scope>NUCLEOTIDE SEQUENCE [LARGE SCALE GENOMIC DNA]</scope>
    <source>
        <strain evidence="1 2">COM-B</strain>
    </source>
</reference>
<comment type="caution">
    <text evidence="1">The sequence shown here is derived from an EMBL/GenBank/DDBJ whole genome shotgun (WGS) entry which is preliminary data.</text>
</comment>
<dbReference type="Proteomes" id="UP000050509">
    <property type="component" value="Unassembled WGS sequence"/>
</dbReference>
<evidence type="ECO:0000313" key="1">
    <source>
        <dbReference type="EMBL" id="KPV54443.1"/>
    </source>
</evidence>
<keyword evidence="2" id="KW-1185">Reference proteome</keyword>
<dbReference type="EMBL" id="LJCR01000056">
    <property type="protein sequence ID" value="KPV54443.1"/>
    <property type="molecule type" value="Genomic_DNA"/>
</dbReference>
<organism evidence="1 2">
    <name type="scientific">Kouleothrix aurantiaca</name>
    <dbReference type="NCBI Taxonomy" id="186479"/>
    <lineage>
        <taxon>Bacteria</taxon>
        <taxon>Bacillati</taxon>
        <taxon>Chloroflexota</taxon>
        <taxon>Chloroflexia</taxon>
        <taxon>Chloroflexales</taxon>
        <taxon>Roseiflexineae</taxon>
        <taxon>Roseiflexaceae</taxon>
        <taxon>Kouleothrix</taxon>
    </lineage>
</organism>
<gene>
    <name evidence="1" type="ORF">SE17_03730</name>
</gene>
<protein>
    <submittedName>
        <fullName evidence="1">Uncharacterized protein</fullName>
    </submittedName>
</protein>
<evidence type="ECO:0000313" key="2">
    <source>
        <dbReference type="Proteomes" id="UP000050509"/>
    </source>
</evidence>
<dbReference type="AlphaFoldDB" id="A0A0P9D9Q8"/>